<dbReference type="Pfam" id="PF08447">
    <property type="entry name" value="PAS_3"/>
    <property type="match status" value="2"/>
</dbReference>
<keyword evidence="6" id="KW-0812">Transmembrane</keyword>
<evidence type="ECO:0000256" key="1">
    <source>
        <dbReference type="ARBA" id="ARBA00000085"/>
    </source>
</evidence>
<dbReference type="InterPro" id="IPR005467">
    <property type="entry name" value="His_kinase_dom"/>
</dbReference>
<dbReference type="PROSITE" id="PS50112">
    <property type="entry name" value="PAS"/>
    <property type="match status" value="2"/>
</dbReference>
<evidence type="ECO:0000256" key="3">
    <source>
        <dbReference type="ARBA" id="ARBA00022553"/>
    </source>
</evidence>
<evidence type="ECO:0000313" key="11">
    <source>
        <dbReference type="Proteomes" id="UP000494329"/>
    </source>
</evidence>
<dbReference type="InterPro" id="IPR052162">
    <property type="entry name" value="Sensor_kinase/Photoreceptor"/>
</dbReference>
<dbReference type="AlphaFoldDB" id="A0A6J5E971"/>
<keyword evidence="5 10" id="KW-0418">Kinase</keyword>
<dbReference type="InterPro" id="IPR013767">
    <property type="entry name" value="PAS_fold"/>
</dbReference>
<dbReference type="InterPro" id="IPR000700">
    <property type="entry name" value="PAS-assoc_C"/>
</dbReference>
<evidence type="ECO:0000256" key="2">
    <source>
        <dbReference type="ARBA" id="ARBA00012438"/>
    </source>
</evidence>
<dbReference type="SUPFAM" id="SSF47384">
    <property type="entry name" value="Homodimeric domain of signal transducing histidine kinase"/>
    <property type="match status" value="1"/>
</dbReference>
<dbReference type="SMART" id="SM00086">
    <property type="entry name" value="PAC"/>
    <property type="match status" value="3"/>
</dbReference>
<dbReference type="Pfam" id="PF02518">
    <property type="entry name" value="HATPase_c"/>
    <property type="match status" value="1"/>
</dbReference>
<dbReference type="Gene3D" id="3.30.565.10">
    <property type="entry name" value="Histidine kinase-like ATPase, C-terminal domain"/>
    <property type="match status" value="1"/>
</dbReference>
<evidence type="ECO:0000313" key="10">
    <source>
        <dbReference type="EMBL" id="CAB3762933.1"/>
    </source>
</evidence>
<dbReference type="PROSITE" id="PS50109">
    <property type="entry name" value="HIS_KIN"/>
    <property type="match status" value="1"/>
</dbReference>
<organism evidence="10 11">
    <name type="scientific">Paraburkholderia solisilvae</name>
    <dbReference type="NCBI Taxonomy" id="624376"/>
    <lineage>
        <taxon>Bacteria</taxon>
        <taxon>Pseudomonadati</taxon>
        <taxon>Pseudomonadota</taxon>
        <taxon>Betaproteobacteria</taxon>
        <taxon>Burkholderiales</taxon>
        <taxon>Burkholderiaceae</taxon>
        <taxon>Paraburkholderia</taxon>
    </lineage>
</organism>
<dbReference type="PRINTS" id="PR00344">
    <property type="entry name" value="BCTRLSENSOR"/>
</dbReference>
<dbReference type="InterPro" id="IPR036890">
    <property type="entry name" value="HATPase_C_sf"/>
</dbReference>
<protein>
    <recommendedName>
        <fullName evidence="2">histidine kinase</fullName>
        <ecNumber evidence="2">2.7.13.3</ecNumber>
    </recommendedName>
</protein>
<dbReference type="PROSITE" id="PS50113">
    <property type="entry name" value="PAC"/>
    <property type="match status" value="2"/>
</dbReference>
<dbReference type="CDD" id="cd00082">
    <property type="entry name" value="HisKA"/>
    <property type="match status" value="1"/>
</dbReference>
<evidence type="ECO:0000256" key="6">
    <source>
        <dbReference type="SAM" id="Phobius"/>
    </source>
</evidence>
<keyword evidence="6" id="KW-0472">Membrane</keyword>
<feature type="transmembrane region" description="Helical" evidence="6">
    <location>
        <begin position="78"/>
        <end position="111"/>
    </location>
</feature>
<dbReference type="SMART" id="SM00387">
    <property type="entry name" value="HATPase_c"/>
    <property type="match status" value="1"/>
</dbReference>
<evidence type="ECO:0000256" key="4">
    <source>
        <dbReference type="ARBA" id="ARBA00022679"/>
    </source>
</evidence>
<feature type="transmembrane region" description="Helical" evidence="6">
    <location>
        <begin position="123"/>
        <end position="141"/>
    </location>
</feature>
<dbReference type="Proteomes" id="UP000494329">
    <property type="component" value="Unassembled WGS sequence"/>
</dbReference>
<feature type="domain" description="PAS" evidence="8">
    <location>
        <begin position="452"/>
        <end position="498"/>
    </location>
</feature>
<dbReference type="PANTHER" id="PTHR43304">
    <property type="entry name" value="PHYTOCHROME-LIKE PROTEIN CPH1"/>
    <property type="match status" value="1"/>
</dbReference>
<dbReference type="GO" id="GO:0006355">
    <property type="term" value="P:regulation of DNA-templated transcription"/>
    <property type="evidence" value="ECO:0007669"/>
    <property type="project" value="InterPro"/>
</dbReference>
<keyword evidence="6" id="KW-1133">Transmembrane helix</keyword>
<feature type="domain" description="PAS" evidence="8">
    <location>
        <begin position="180"/>
        <end position="217"/>
    </location>
</feature>
<evidence type="ECO:0000259" key="9">
    <source>
        <dbReference type="PROSITE" id="PS50113"/>
    </source>
</evidence>
<dbReference type="Pfam" id="PF00512">
    <property type="entry name" value="HisKA"/>
    <property type="match status" value="1"/>
</dbReference>
<dbReference type="SUPFAM" id="SSF55785">
    <property type="entry name" value="PYP-like sensor domain (PAS domain)"/>
    <property type="match status" value="3"/>
</dbReference>
<dbReference type="CDD" id="cd00130">
    <property type="entry name" value="PAS"/>
    <property type="match status" value="2"/>
</dbReference>
<evidence type="ECO:0000259" key="8">
    <source>
        <dbReference type="PROSITE" id="PS50112"/>
    </source>
</evidence>
<feature type="domain" description="Histidine kinase" evidence="7">
    <location>
        <begin position="572"/>
        <end position="788"/>
    </location>
</feature>
<dbReference type="InterPro" id="IPR013655">
    <property type="entry name" value="PAS_fold_3"/>
</dbReference>
<reference evidence="10 11" key="1">
    <citation type="submission" date="2020-04" db="EMBL/GenBank/DDBJ databases">
        <authorList>
            <person name="De Canck E."/>
        </authorList>
    </citation>
    <scope>NUCLEOTIDE SEQUENCE [LARGE SCALE GENOMIC DNA]</scope>
    <source>
        <strain evidence="10 11">LMG 29739</strain>
    </source>
</reference>
<dbReference type="InterPro" id="IPR003594">
    <property type="entry name" value="HATPase_dom"/>
</dbReference>
<feature type="domain" description="PAC" evidence="9">
    <location>
        <begin position="374"/>
        <end position="426"/>
    </location>
</feature>
<dbReference type="InterPro" id="IPR000014">
    <property type="entry name" value="PAS"/>
</dbReference>
<gene>
    <name evidence="10" type="primary">sasA_15</name>
    <name evidence="10" type="ORF">LMG29739_03988</name>
</gene>
<dbReference type="EMBL" id="CADIKF010000033">
    <property type="protein sequence ID" value="CAB3762933.1"/>
    <property type="molecule type" value="Genomic_DNA"/>
</dbReference>
<dbReference type="Gene3D" id="1.10.287.130">
    <property type="match status" value="1"/>
</dbReference>
<dbReference type="PANTHER" id="PTHR43304:SF1">
    <property type="entry name" value="PAC DOMAIN-CONTAINING PROTEIN"/>
    <property type="match status" value="1"/>
</dbReference>
<evidence type="ECO:0000259" key="7">
    <source>
        <dbReference type="PROSITE" id="PS50109"/>
    </source>
</evidence>
<feature type="domain" description="PAC" evidence="9">
    <location>
        <begin position="246"/>
        <end position="298"/>
    </location>
</feature>
<dbReference type="InterPro" id="IPR001610">
    <property type="entry name" value="PAC"/>
</dbReference>
<dbReference type="SMART" id="SM00091">
    <property type="entry name" value="PAS"/>
    <property type="match status" value="3"/>
</dbReference>
<dbReference type="InterPro" id="IPR003661">
    <property type="entry name" value="HisK_dim/P_dom"/>
</dbReference>
<dbReference type="GO" id="GO:0000155">
    <property type="term" value="F:phosphorelay sensor kinase activity"/>
    <property type="evidence" value="ECO:0007669"/>
    <property type="project" value="InterPro"/>
</dbReference>
<dbReference type="Pfam" id="PF00989">
    <property type="entry name" value="PAS"/>
    <property type="match status" value="1"/>
</dbReference>
<dbReference type="Gene3D" id="3.30.450.20">
    <property type="entry name" value="PAS domain"/>
    <property type="match status" value="3"/>
</dbReference>
<dbReference type="InterPro" id="IPR036097">
    <property type="entry name" value="HisK_dim/P_sf"/>
</dbReference>
<accession>A0A6J5E971</accession>
<dbReference type="NCBIfam" id="TIGR00229">
    <property type="entry name" value="sensory_box"/>
    <property type="match status" value="3"/>
</dbReference>
<dbReference type="InterPro" id="IPR035965">
    <property type="entry name" value="PAS-like_dom_sf"/>
</dbReference>
<dbReference type="InterPro" id="IPR004358">
    <property type="entry name" value="Sig_transdc_His_kin-like_C"/>
</dbReference>
<dbReference type="SUPFAM" id="SSF55874">
    <property type="entry name" value="ATPase domain of HSP90 chaperone/DNA topoisomerase II/histidine kinase"/>
    <property type="match status" value="1"/>
</dbReference>
<proteinExistence type="predicted"/>
<dbReference type="EC" id="2.7.13.3" evidence="2"/>
<keyword evidence="4 10" id="KW-0808">Transferase</keyword>
<sequence>MPGTAGLLAGFMAMLYIALLTESDAGIRGNVSALNSTISCHAALVPTAQCRRALPVAVKVQRRAFEQVRRPDARALRILAAALASAVFFADALTSLHIAISVLYVVVILLVAFTGSRRATHSSAWTCAALTLAALAIAHPHGVPGGAAARSAMSLVAIAVTSFIAIRHQASTAHLIEQIHLLNLTHDAIVVYDMNDRIAFWNQGAEKLYGWPAHRALRQPIHELTRTRFPAAADEVRAALLQAGRWDGELERTRDDGTVVTIASRLALLRDERGKPRAVLATDNDITLRKNLQMELQRKQDEMSAMLEAIPGMIWASTHDGEIEPMNRRWDAFDIAPGDATRKDRSLWRTLVHPHDLPRLENDWRSAVATGAPFEGTARLRRKDGLYRWMHICAEPLRNIDGAIVRWYGVNTDIEERKRAEEALERSEAFLADGQRLSHTGSIAMKLPDGEMLWSHEAYRIFGYAANVVPSMDLILARTHPDDIALVRQSYRQILAEAPFIDIEHRLLMPDRSVKHVHYVAHLSARQSGRFEYVGALMDVTHAKHTEEALTRSMTELAHVTRVTMLGELTASIAHEVSQPIAAIVTCGHAALRWLDRPQPDLAEAREAIDKAIRSAKRASDIVWRIRSMAQKRGPAHVPLDLNALVDESIELVLHELHDHGVELEIEYMSPAPHIIGDRVQLQQVLINLMMNGAQAMAAVTGRAKRLWVATRMADAQYVHVIVKDAGTGIKAEHAGQLFEAFFTTRSEGMGIGLSICRSIVEAHGGRIWAESPPEGGAALQFTLPVYDGRPQ</sequence>
<comment type="catalytic activity">
    <reaction evidence="1">
        <text>ATP + protein L-histidine = ADP + protein N-phospho-L-histidine.</text>
        <dbReference type="EC" id="2.7.13.3"/>
    </reaction>
</comment>
<dbReference type="SMART" id="SM00388">
    <property type="entry name" value="HisKA"/>
    <property type="match status" value="1"/>
</dbReference>
<keyword evidence="11" id="KW-1185">Reference proteome</keyword>
<keyword evidence="3" id="KW-0597">Phosphoprotein</keyword>
<evidence type="ECO:0000256" key="5">
    <source>
        <dbReference type="ARBA" id="ARBA00022777"/>
    </source>
</evidence>
<name>A0A6J5E971_9BURK</name>